<dbReference type="EMBL" id="BAAAZX010000038">
    <property type="protein sequence ID" value="GAA4025903.1"/>
    <property type="molecule type" value="Genomic_DNA"/>
</dbReference>
<dbReference type="Proteomes" id="UP001500456">
    <property type="component" value="Unassembled WGS sequence"/>
</dbReference>
<accession>A0ABP7TGM7</accession>
<dbReference type="PANTHER" id="PTHR30055">
    <property type="entry name" value="HTH-TYPE TRANSCRIPTIONAL REGULATOR RUTR"/>
    <property type="match status" value="1"/>
</dbReference>
<dbReference type="PROSITE" id="PS50977">
    <property type="entry name" value="HTH_TETR_2"/>
    <property type="match status" value="1"/>
</dbReference>
<evidence type="ECO:0000259" key="3">
    <source>
        <dbReference type="PROSITE" id="PS50977"/>
    </source>
</evidence>
<name>A0ABP7TGM7_9ACTN</name>
<gene>
    <name evidence="4" type="ORF">GCM10022232_84270</name>
</gene>
<dbReference type="InterPro" id="IPR001647">
    <property type="entry name" value="HTH_TetR"/>
</dbReference>
<keyword evidence="1 2" id="KW-0238">DNA-binding</keyword>
<dbReference type="SUPFAM" id="SSF46689">
    <property type="entry name" value="Homeodomain-like"/>
    <property type="match status" value="1"/>
</dbReference>
<dbReference type="PRINTS" id="PR00455">
    <property type="entry name" value="HTHTETR"/>
</dbReference>
<evidence type="ECO:0000256" key="2">
    <source>
        <dbReference type="PROSITE-ProRule" id="PRU00335"/>
    </source>
</evidence>
<dbReference type="InterPro" id="IPR050109">
    <property type="entry name" value="HTH-type_TetR-like_transc_reg"/>
</dbReference>
<keyword evidence="5" id="KW-1185">Reference proteome</keyword>
<comment type="caution">
    <text evidence="4">The sequence shown here is derived from an EMBL/GenBank/DDBJ whole genome shotgun (WGS) entry which is preliminary data.</text>
</comment>
<dbReference type="InterPro" id="IPR009057">
    <property type="entry name" value="Homeodomain-like_sf"/>
</dbReference>
<feature type="domain" description="HTH tetR-type" evidence="3">
    <location>
        <begin position="1"/>
        <end position="60"/>
    </location>
</feature>
<organism evidence="4 5">
    <name type="scientific">Streptomyces plumbiresistens</name>
    <dbReference type="NCBI Taxonomy" id="511811"/>
    <lineage>
        <taxon>Bacteria</taxon>
        <taxon>Bacillati</taxon>
        <taxon>Actinomycetota</taxon>
        <taxon>Actinomycetes</taxon>
        <taxon>Kitasatosporales</taxon>
        <taxon>Streptomycetaceae</taxon>
        <taxon>Streptomyces</taxon>
    </lineage>
</organism>
<reference evidence="5" key="1">
    <citation type="journal article" date="2019" name="Int. J. Syst. Evol. Microbiol.">
        <title>The Global Catalogue of Microorganisms (GCM) 10K type strain sequencing project: providing services to taxonomists for standard genome sequencing and annotation.</title>
        <authorList>
            <consortium name="The Broad Institute Genomics Platform"/>
            <consortium name="The Broad Institute Genome Sequencing Center for Infectious Disease"/>
            <person name="Wu L."/>
            <person name="Ma J."/>
        </authorList>
    </citation>
    <scope>NUCLEOTIDE SEQUENCE [LARGE SCALE GENOMIC DNA]</scope>
    <source>
        <strain evidence="5">JCM 16924</strain>
    </source>
</reference>
<protein>
    <recommendedName>
        <fullName evidence="3">HTH tetR-type domain-containing protein</fullName>
    </recommendedName>
</protein>
<evidence type="ECO:0000313" key="5">
    <source>
        <dbReference type="Proteomes" id="UP001500456"/>
    </source>
</evidence>
<dbReference type="PANTHER" id="PTHR30055:SF235">
    <property type="entry name" value="TRANSCRIPTIONAL REGULATORY PROTEIN"/>
    <property type="match status" value="1"/>
</dbReference>
<sequence>MNKDRILSAARQELCRNGFEGTTLRAVAHRAGVDARLVSYYFAGKEQLCTEAVRLPWDSPSAGRAALAAALTHRPSAARLSDALGSALGEMCRTAGARDPELGAATTASVLLGLALLSCAGVPSLDPPGPGTAAAVSQYIGFLLEEAPS</sequence>
<proteinExistence type="predicted"/>
<dbReference type="Gene3D" id="1.10.357.10">
    <property type="entry name" value="Tetracycline Repressor, domain 2"/>
    <property type="match status" value="1"/>
</dbReference>
<dbReference type="Pfam" id="PF00440">
    <property type="entry name" value="TetR_N"/>
    <property type="match status" value="1"/>
</dbReference>
<evidence type="ECO:0000313" key="4">
    <source>
        <dbReference type="EMBL" id="GAA4025903.1"/>
    </source>
</evidence>
<dbReference type="RefSeq" id="WP_266439688.1">
    <property type="nucleotide sequence ID" value="NZ_BAAAZX010000038.1"/>
</dbReference>
<evidence type="ECO:0000256" key="1">
    <source>
        <dbReference type="ARBA" id="ARBA00023125"/>
    </source>
</evidence>
<feature type="DNA-binding region" description="H-T-H motif" evidence="2">
    <location>
        <begin position="23"/>
        <end position="42"/>
    </location>
</feature>